<comment type="caution">
    <text evidence="3">The sequence shown here is derived from an EMBL/GenBank/DDBJ whole genome shotgun (WGS) entry which is preliminary data.</text>
</comment>
<name>A0A7Y4GRE3_9BRAD</name>
<dbReference type="InterPro" id="IPR050266">
    <property type="entry name" value="AB_hydrolase_sf"/>
</dbReference>
<keyword evidence="4" id="KW-1185">Reference proteome</keyword>
<dbReference type="Pfam" id="PF00561">
    <property type="entry name" value="Abhydrolase_1"/>
    <property type="match status" value="1"/>
</dbReference>
<dbReference type="EMBL" id="JAAVLX010000004">
    <property type="protein sequence ID" value="NOJ40584.1"/>
    <property type="molecule type" value="Genomic_DNA"/>
</dbReference>
<gene>
    <name evidence="3" type="ORF">HCN58_13415</name>
</gene>
<evidence type="ECO:0000313" key="4">
    <source>
        <dbReference type="Proteomes" id="UP000544122"/>
    </source>
</evidence>
<dbReference type="PANTHER" id="PTHR43798">
    <property type="entry name" value="MONOACYLGLYCEROL LIPASE"/>
    <property type="match status" value="1"/>
</dbReference>
<dbReference type="PANTHER" id="PTHR43798:SF31">
    <property type="entry name" value="AB HYDROLASE SUPERFAMILY PROTEIN YCLE"/>
    <property type="match status" value="1"/>
</dbReference>
<dbReference type="AlphaFoldDB" id="A0A7Y4GRE3"/>
<sequence length="253" mass="27106">MPFAVHRGLRIHYTVEGEGPLVVLQHGLLMDAAAWKQVGFVDALTDRYRVACVDSLGHGLSDKPSESDHYRQEHRAAGIVAVIDDIGCARAHLVGHSMGAWLGVGVAKYYRARLSSLVLGGWDVLNGIPPTSQGPLQFSAFMKFARLTAPHLTRWVTTESEPGVRACFDALGQLDGAVEAVLDAGFPVMIWEGQSDPAHDQRKTFADANGLPFLSTAGDHLGMVFAHGAESAKGIRKFLDLAQNAPNARSAGA</sequence>
<proteinExistence type="predicted"/>
<evidence type="ECO:0000313" key="3">
    <source>
        <dbReference type="EMBL" id="NOJ40584.1"/>
    </source>
</evidence>
<dbReference type="SUPFAM" id="SSF53474">
    <property type="entry name" value="alpha/beta-Hydrolases"/>
    <property type="match status" value="1"/>
</dbReference>
<evidence type="ECO:0000256" key="1">
    <source>
        <dbReference type="ARBA" id="ARBA00022801"/>
    </source>
</evidence>
<organism evidence="3 4">
    <name type="scientific">Bradyrhizobium australiense</name>
    <dbReference type="NCBI Taxonomy" id="2721161"/>
    <lineage>
        <taxon>Bacteria</taxon>
        <taxon>Pseudomonadati</taxon>
        <taxon>Pseudomonadota</taxon>
        <taxon>Alphaproteobacteria</taxon>
        <taxon>Hyphomicrobiales</taxon>
        <taxon>Nitrobacteraceae</taxon>
        <taxon>Bradyrhizobium</taxon>
    </lineage>
</organism>
<dbReference type="InterPro" id="IPR029058">
    <property type="entry name" value="AB_hydrolase_fold"/>
</dbReference>
<feature type="domain" description="AB hydrolase-1" evidence="2">
    <location>
        <begin position="20"/>
        <end position="119"/>
    </location>
</feature>
<dbReference type="GO" id="GO:0016020">
    <property type="term" value="C:membrane"/>
    <property type="evidence" value="ECO:0007669"/>
    <property type="project" value="TreeGrafter"/>
</dbReference>
<dbReference type="Proteomes" id="UP000544122">
    <property type="component" value="Unassembled WGS sequence"/>
</dbReference>
<dbReference type="Gene3D" id="3.40.50.1820">
    <property type="entry name" value="alpha/beta hydrolase"/>
    <property type="match status" value="1"/>
</dbReference>
<accession>A0A7Y4GRE3</accession>
<dbReference type="InterPro" id="IPR000073">
    <property type="entry name" value="AB_hydrolase_1"/>
</dbReference>
<dbReference type="RefSeq" id="WP_171579842.1">
    <property type="nucleotide sequence ID" value="NZ_JAAVLX010000004.1"/>
</dbReference>
<keyword evidence="1 3" id="KW-0378">Hydrolase</keyword>
<reference evidence="3 4" key="1">
    <citation type="submission" date="2020-03" db="EMBL/GenBank/DDBJ databases">
        <title>Bradyrhizobium diversity isolated from nodules of Indigofera sp.</title>
        <authorList>
            <person name="Klepa M."/>
            <person name="Helene L."/>
            <person name="Hungria M."/>
        </authorList>
    </citation>
    <scope>NUCLEOTIDE SEQUENCE [LARGE SCALE GENOMIC DNA]</scope>
    <source>
        <strain evidence="3 4">WSM 1791</strain>
    </source>
</reference>
<evidence type="ECO:0000259" key="2">
    <source>
        <dbReference type="Pfam" id="PF00561"/>
    </source>
</evidence>
<dbReference type="GO" id="GO:0016787">
    <property type="term" value="F:hydrolase activity"/>
    <property type="evidence" value="ECO:0007669"/>
    <property type="project" value="UniProtKB-KW"/>
</dbReference>
<protein>
    <submittedName>
        <fullName evidence="3">Alpha/beta hydrolase</fullName>
    </submittedName>
</protein>